<name>A0A1E5G2S3_9FIRM</name>
<dbReference type="STRING" id="766136.BHF68_03870"/>
<dbReference type="RefSeq" id="WP_069642756.1">
    <property type="nucleotide sequence ID" value="NZ_MIJE01000011.1"/>
</dbReference>
<reference evidence="3 4" key="1">
    <citation type="submission" date="2016-09" db="EMBL/GenBank/DDBJ databases">
        <title>Draft genome sequence for the type strain of Desulfuribacillus alkaliarsenatis AHT28, an obligately anaerobic, sulfidogenic bacterium isolated from Russian soda lake sediments.</title>
        <authorList>
            <person name="Abin C.A."/>
            <person name="Hollibaugh J.T."/>
        </authorList>
    </citation>
    <scope>NUCLEOTIDE SEQUENCE [LARGE SCALE GENOMIC DNA]</scope>
    <source>
        <strain evidence="3 4">AHT28</strain>
    </source>
</reference>
<dbReference type="Proteomes" id="UP000094296">
    <property type="component" value="Unassembled WGS sequence"/>
</dbReference>
<dbReference type="InterPro" id="IPR006860">
    <property type="entry name" value="FecR"/>
</dbReference>
<dbReference type="Gene3D" id="2.60.120.1440">
    <property type="match status" value="1"/>
</dbReference>
<organism evidence="3 4">
    <name type="scientific">Desulfuribacillus alkaliarsenatis</name>
    <dbReference type="NCBI Taxonomy" id="766136"/>
    <lineage>
        <taxon>Bacteria</taxon>
        <taxon>Bacillati</taxon>
        <taxon>Bacillota</taxon>
        <taxon>Desulfuribacillia</taxon>
        <taxon>Desulfuribacillales</taxon>
        <taxon>Desulfuribacillaceae</taxon>
        <taxon>Desulfuribacillus</taxon>
    </lineage>
</organism>
<feature type="transmembrane region" description="Helical" evidence="1">
    <location>
        <begin position="456"/>
        <end position="477"/>
    </location>
</feature>
<sequence>MIKNKVVATLISFIIIMVVVAQPVLSTEASESEHGKVHIYFDENYNITGPITTNPEYIPLQHMLLLLDELIPLDKDFTINKENHFSNEQTAMYPNLSGEGRLVLKGVAQIPEGSNQPEISGTFFYTAEVNAELYSGGHKRHQITLEGDFIFDINPNNQRAILYIGPSITNNPAIETLYTSTTSGTGNFLQVHEETKENTRAYMVYFQYAVLAEEDEHITEIEEEMIEEESNELIKRDIGSIRQPRPDQFGPLAGQNILSGVQFDDLYGEVMVWDTDDWEDSFSAGLNAEIYVHSVIVTGPNSGARLSLRDGTIFVMGPNSMVTVSDESDENGRLGLLVGHVMINVRQMLRDGSMDIEMSVAAAGARGTIFVVEETENTSTLKVLEGTVEFKTIRNESFILESGQMITATEEATGSVVGFSIDEELKNWPTKTEEEIRATLIEKGINVEVQQDSEKGIPIVIITIPILAVAIAGYIFYTKK</sequence>
<gene>
    <name evidence="3" type="ORF">BHF68_03870</name>
</gene>
<keyword evidence="1" id="KW-1133">Transmembrane helix</keyword>
<feature type="domain" description="FecR protein" evidence="2">
    <location>
        <begin position="295"/>
        <end position="389"/>
    </location>
</feature>
<comment type="caution">
    <text evidence="3">The sequence shown here is derived from an EMBL/GenBank/DDBJ whole genome shotgun (WGS) entry which is preliminary data.</text>
</comment>
<evidence type="ECO:0000313" key="4">
    <source>
        <dbReference type="Proteomes" id="UP000094296"/>
    </source>
</evidence>
<evidence type="ECO:0000256" key="1">
    <source>
        <dbReference type="SAM" id="Phobius"/>
    </source>
</evidence>
<dbReference type="PANTHER" id="PTHR38731">
    <property type="entry name" value="LIPL45-RELATED LIPOPROTEIN-RELATED"/>
    <property type="match status" value="1"/>
</dbReference>
<keyword evidence="1" id="KW-0812">Transmembrane</keyword>
<keyword evidence="4" id="KW-1185">Reference proteome</keyword>
<dbReference type="Pfam" id="PF04773">
    <property type="entry name" value="FecR"/>
    <property type="match status" value="1"/>
</dbReference>
<keyword evidence="1" id="KW-0472">Membrane</keyword>
<dbReference type="EMBL" id="MIJE01000011">
    <property type="protein sequence ID" value="OEF97358.1"/>
    <property type="molecule type" value="Genomic_DNA"/>
</dbReference>
<dbReference type="AlphaFoldDB" id="A0A1E5G2S3"/>
<dbReference type="OrthoDB" id="7028389at2"/>
<evidence type="ECO:0000259" key="2">
    <source>
        <dbReference type="Pfam" id="PF04773"/>
    </source>
</evidence>
<accession>A0A1E5G2S3</accession>
<evidence type="ECO:0000313" key="3">
    <source>
        <dbReference type="EMBL" id="OEF97358.1"/>
    </source>
</evidence>
<proteinExistence type="predicted"/>
<protein>
    <recommendedName>
        <fullName evidence="2">FecR protein domain-containing protein</fullName>
    </recommendedName>
</protein>